<keyword evidence="3" id="KW-0804">Transcription</keyword>
<gene>
    <name evidence="5" type="ORF">H4281_15115</name>
</gene>
<evidence type="ECO:0000259" key="4">
    <source>
        <dbReference type="PROSITE" id="PS51118"/>
    </source>
</evidence>
<accession>A0A7W3VWQ2</accession>
<evidence type="ECO:0000313" key="6">
    <source>
        <dbReference type="Proteomes" id="UP000526734"/>
    </source>
</evidence>
<evidence type="ECO:0000256" key="3">
    <source>
        <dbReference type="ARBA" id="ARBA00023163"/>
    </source>
</evidence>
<name>A0A7W3VWQ2_9PSEU</name>
<dbReference type="RefSeq" id="WP_182891510.1">
    <property type="nucleotide sequence ID" value="NZ_JACGZW010000004.1"/>
</dbReference>
<keyword evidence="2" id="KW-0238">DNA-binding</keyword>
<reference evidence="5 6" key="1">
    <citation type="submission" date="2020-08" db="EMBL/GenBank/DDBJ databases">
        <title>Amycolatopsis sp. nov. DR6-1 isolated from Dendrobium heterocarpum.</title>
        <authorList>
            <person name="Tedsree N."/>
            <person name="Kuncharoen N."/>
            <person name="Likhitwitayawuid K."/>
            <person name="Tanasupawat S."/>
        </authorList>
    </citation>
    <scope>NUCLEOTIDE SEQUENCE [LARGE SCALE GENOMIC DNA]</scope>
    <source>
        <strain evidence="5 6">DR6-1</strain>
    </source>
</reference>
<dbReference type="InterPro" id="IPR036390">
    <property type="entry name" value="WH_DNA-bd_sf"/>
</dbReference>
<dbReference type="EMBL" id="JACGZW010000004">
    <property type="protein sequence ID" value="MBB1154471.1"/>
    <property type="molecule type" value="Genomic_DNA"/>
</dbReference>
<dbReference type="PROSITE" id="PS51118">
    <property type="entry name" value="HTH_HXLR"/>
    <property type="match status" value="1"/>
</dbReference>
<evidence type="ECO:0000313" key="5">
    <source>
        <dbReference type="EMBL" id="MBB1154471.1"/>
    </source>
</evidence>
<dbReference type="Pfam" id="PF01638">
    <property type="entry name" value="HxlR"/>
    <property type="match status" value="1"/>
</dbReference>
<sequence length="135" mass="15259">MKSPGIPGETAEARPAPLSALYRDCPARFLLDQLADKWTVLVISVLDEGPARFNSLRRRVDGITQKVLTQTLRRLERNGIVRRHIAADGPLAVSYDLTDLGRSLYEPMRALYDWTSRHLDSVAAAQCEFDKRHRS</sequence>
<proteinExistence type="predicted"/>
<protein>
    <submittedName>
        <fullName evidence="5">Helix-turn-helix transcriptional regulator</fullName>
    </submittedName>
</protein>
<keyword evidence="6" id="KW-1185">Reference proteome</keyword>
<organism evidence="5 6">
    <name type="scientific">Amycolatopsis dendrobii</name>
    <dbReference type="NCBI Taxonomy" id="2760662"/>
    <lineage>
        <taxon>Bacteria</taxon>
        <taxon>Bacillati</taxon>
        <taxon>Actinomycetota</taxon>
        <taxon>Actinomycetes</taxon>
        <taxon>Pseudonocardiales</taxon>
        <taxon>Pseudonocardiaceae</taxon>
        <taxon>Amycolatopsis</taxon>
    </lineage>
</organism>
<dbReference type="InterPro" id="IPR002577">
    <property type="entry name" value="HTH_HxlR"/>
</dbReference>
<comment type="caution">
    <text evidence="5">The sequence shown here is derived from an EMBL/GenBank/DDBJ whole genome shotgun (WGS) entry which is preliminary data.</text>
</comment>
<feature type="domain" description="HTH hxlR-type" evidence="4">
    <location>
        <begin position="25"/>
        <end position="123"/>
    </location>
</feature>
<dbReference type="AlphaFoldDB" id="A0A7W3VWQ2"/>
<dbReference type="PANTHER" id="PTHR33204">
    <property type="entry name" value="TRANSCRIPTIONAL REGULATOR, MARR FAMILY"/>
    <property type="match status" value="1"/>
</dbReference>
<evidence type="ECO:0000256" key="1">
    <source>
        <dbReference type="ARBA" id="ARBA00023015"/>
    </source>
</evidence>
<dbReference type="Proteomes" id="UP000526734">
    <property type="component" value="Unassembled WGS sequence"/>
</dbReference>
<dbReference type="InterPro" id="IPR036388">
    <property type="entry name" value="WH-like_DNA-bd_sf"/>
</dbReference>
<keyword evidence="1" id="KW-0805">Transcription regulation</keyword>
<dbReference type="Gene3D" id="1.10.10.10">
    <property type="entry name" value="Winged helix-like DNA-binding domain superfamily/Winged helix DNA-binding domain"/>
    <property type="match status" value="1"/>
</dbReference>
<dbReference type="PANTHER" id="PTHR33204:SF39">
    <property type="entry name" value="TRANSCRIPTIONAL REGULATORY PROTEIN"/>
    <property type="match status" value="1"/>
</dbReference>
<dbReference type="GO" id="GO:0003677">
    <property type="term" value="F:DNA binding"/>
    <property type="evidence" value="ECO:0007669"/>
    <property type="project" value="UniProtKB-KW"/>
</dbReference>
<dbReference type="SUPFAM" id="SSF46785">
    <property type="entry name" value="Winged helix' DNA-binding domain"/>
    <property type="match status" value="1"/>
</dbReference>
<evidence type="ECO:0000256" key="2">
    <source>
        <dbReference type="ARBA" id="ARBA00023125"/>
    </source>
</evidence>